<dbReference type="EMBL" id="JX870621">
    <property type="protein sequence ID" value="AFV61888.1"/>
    <property type="molecule type" value="Genomic_DNA"/>
</dbReference>
<evidence type="ECO:0000256" key="3">
    <source>
        <dbReference type="ARBA" id="ARBA00021007"/>
    </source>
</evidence>
<evidence type="ECO:0000256" key="1">
    <source>
        <dbReference type="ARBA" id="ARBA00004370"/>
    </source>
</evidence>
<keyword evidence="9 10" id="KW-0496">Mitochondrion</keyword>
<evidence type="ECO:0000256" key="5">
    <source>
        <dbReference type="ARBA" id="ARBA00022692"/>
    </source>
</evidence>
<comment type="subcellular location">
    <subcellularLocation>
        <location evidence="1">Membrane</location>
    </subcellularLocation>
    <subcellularLocation>
        <location evidence="9">Mitochondrion membrane</location>
        <topology evidence="9">Multi-pass membrane protein</topology>
    </subcellularLocation>
</comment>
<dbReference type="PANTHER" id="PTHR11058:SF9">
    <property type="entry name" value="NADH-UBIQUINONE OXIDOREDUCTASE CHAIN 3"/>
    <property type="match status" value="1"/>
</dbReference>
<dbReference type="GO" id="GO:0008137">
    <property type="term" value="F:NADH dehydrogenase (ubiquinone) activity"/>
    <property type="evidence" value="ECO:0007669"/>
    <property type="project" value="UniProtKB-UniRule"/>
</dbReference>
<evidence type="ECO:0000256" key="4">
    <source>
        <dbReference type="ARBA" id="ARBA00022448"/>
    </source>
</evidence>
<comment type="catalytic activity">
    <reaction evidence="8 9">
        <text>a ubiquinone + NADH + 5 H(+)(in) = a ubiquinol + NAD(+) + 4 H(+)(out)</text>
        <dbReference type="Rhea" id="RHEA:29091"/>
        <dbReference type="Rhea" id="RHEA-COMP:9565"/>
        <dbReference type="Rhea" id="RHEA-COMP:9566"/>
        <dbReference type="ChEBI" id="CHEBI:15378"/>
        <dbReference type="ChEBI" id="CHEBI:16389"/>
        <dbReference type="ChEBI" id="CHEBI:17976"/>
        <dbReference type="ChEBI" id="CHEBI:57540"/>
        <dbReference type="ChEBI" id="CHEBI:57945"/>
        <dbReference type="EC" id="7.1.1.2"/>
    </reaction>
</comment>
<keyword evidence="7 9" id="KW-0472">Membrane</keyword>
<dbReference type="Gene3D" id="1.20.58.1610">
    <property type="entry name" value="NADH:ubiquinone/plastoquinone oxidoreductase, chain 3"/>
    <property type="match status" value="1"/>
</dbReference>
<reference evidence="10" key="1">
    <citation type="journal article" date="2014" name="PLoS ONE">
        <title>The Complete Mitochondrial Genome of the Booklouse, Liposcelis decolor: Insights into Gene Arrangement and Genome Organization within the Genus Liposcelis.</title>
        <authorList>
            <person name="Chen S.C."/>
            <person name="Wei D.D."/>
            <person name="Shao R."/>
            <person name="Dou W."/>
            <person name="Wang J.J."/>
        </authorList>
    </citation>
    <scope>NUCLEOTIDE SEQUENCE</scope>
</reference>
<keyword evidence="4 9" id="KW-0813">Transport</keyword>
<feature type="transmembrane region" description="Helical" evidence="9">
    <location>
        <begin position="52"/>
        <end position="76"/>
    </location>
</feature>
<evidence type="ECO:0000256" key="2">
    <source>
        <dbReference type="ARBA" id="ARBA00008472"/>
    </source>
</evidence>
<accession>X2C088</accession>
<keyword evidence="9" id="KW-0249">Electron transport</keyword>
<keyword evidence="9" id="KW-0520">NAD</keyword>
<sequence>MFSDWVVFYVLLYIMFVFFKFLSYAMFKKKNNDNPFESGITSNKSSRKPYSLSFFMITLIFLLFDIEIILLMPFVIFAVPSMMMNMCLFIYLLFLGLILEWNMQSLEWKN</sequence>
<keyword evidence="9" id="KW-0679">Respiratory chain</keyword>
<evidence type="ECO:0000256" key="8">
    <source>
        <dbReference type="ARBA" id="ARBA00049551"/>
    </source>
</evidence>
<keyword evidence="5 9" id="KW-0812">Transmembrane</keyword>
<dbReference type="CTD" id="4537"/>
<keyword evidence="6 9" id="KW-1133">Transmembrane helix</keyword>
<comment type="function">
    <text evidence="9">Core subunit of the mitochondrial membrane respiratory chain NADH dehydrogenase (Complex I) which catalyzes electron transfer from NADH through the respiratory chain, using ubiquinone as an electron acceptor. Essential for the catalytic activity of complex I.</text>
</comment>
<geneLocation type="mitochondrion" evidence="10"/>
<name>X2C088_9NEOP</name>
<dbReference type="InterPro" id="IPR038430">
    <property type="entry name" value="NDAH_ubi_oxred_su3_sf"/>
</dbReference>
<feature type="transmembrane region" description="Helical" evidence="9">
    <location>
        <begin position="82"/>
        <end position="101"/>
    </location>
</feature>
<dbReference type="RefSeq" id="YP_009020943.1">
    <property type="nucleotide sequence ID" value="NC_023839.1"/>
</dbReference>
<dbReference type="EC" id="7.1.1.2" evidence="9"/>
<evidence type="ECO:0000256" key="9">
    <source>
        <dbReference type="RuleBase" id="RU003640"/>
    </source>
</evidence>
<evidence type="ECO:0000256" key="7">
    <source>
        <dbReference type="ARBA" id="ARBA00023136"/>
    </source>
</evidence>
<dbReference type="InterPro" id="IPR000440">
    <property type="entry name" value="NADH_UbQ/plastoQ_OxRdtase_su3"/>
</dbReference>
<dbReference type="GO" id="GO:0030964">
    <property type="term" value="C:NADH dehydrogenase complex"/>
    <property type="evidence" value="ECO:0007669"/>
    <property type="project" value="TreeGrafter"/>
</dbReference>
<dbReference type="GeneID" id="18887514"/>
<dbReference type="Pfam" id="PF00507">
    <property type="entry name" value="Oxidored_q4"/>
    <property type="match status" value="1"/>
</dbReference>
<organism evidence="10">
    <name type="scientific">Liposcelis decolor</name>
    <dbReference type="NCBI Taxonomy" id="209926"/>
    <lineage>
        <taxon>Eukaryota</taxon>
        <taxon>Metazoa</taxon>
        <taxon>Ecdysozoa</taxon>
        <taxon>Arthropoda</taxon>
        <taxon>Hexapoda</taxon>
        <taxon>Insecta</taxon>
        <taxon>Pterygota</taxon>
        <taxon>Neoptera</taxon>
        <taxon>Paraneoptera</taxon>
        <taxon>Psocodea</taxon>
        <taxon>Troctomorpha</taxon>
        <taxon>Liposcelidetae</taxon>
        <taxon>Liposcelididae</taxon>
        <taxon>Liposcelis</taxon>
    </lineage>
</organism>
<gene>
    <name evidence="10" type="primary">ND3</name>
</gene>
<dbReference type="GO" id="GO:0031966">
    <property type="term" value="C:mitochondrial membrane"/>
    <property type="evidence" value="ECO:0007669"/>
    <property type="project" value="UniProtKB-SubCell"/>
</dbReference>
<feature type="transmembrane region" description="Helical" evidence="9">
    <location>
        <begin position="6"/>
        <end position="27"/>
    </location>
</feature>
<proteinExistence type="inferred from homology"/>
<comment type="similarity">
    <text evidence="2 9">Belongs to the complex I subunit 3 family.</text>
</comment>
<protein>
    <recommendedName>
        <fullName evidence="3 9">NADH-ubiquinone oxidoreductase chain 3</fullName>
        <ecNumber evidence="9">7.1.1.2</ecNumber>
    </recommendedName>
</protein>
<evidence type="ECO:0000313" key="10">
    <source>
        <dbReference type="EMBL" id="AFV61888.1"/>
    </source>
</evidence>
<keyword evidence="9" id="KW-1278">Translocase</keyword>
<dbReference type="PANTHER" id="PTHR11058">
    <property type="entry name" value="NADH-UBIQUINONE OXIDOREDUCTASE CHAIN 3"/>
    <property type="match status" value="1"/>
</dbReference>
<evidence type="ECO:0000256" key="6">
    <source>
        <dbReference type="ARBA" id="ARBA00022989"/>
    </source>
</evidence>
<keyword evidence="9" id="KW-0830">Ubiquinone</keyword>
<dbReference type="AlphaFoldDB" id="X2C088"/>